<dbReference type="GO" id="GO:0000981">
    <property type="term" value="F:DNA-binding transcription factor activity, RNA polymerase II-specific"/>
    <property type="evidence" value="ECO:0007669"/>
    <property type="project" value="InterPro"/>
</dbReference>
<sequence>MDNNAAASRAPTFSMRSSDSAHLQEPAVHDLTSAVASGASTNFGTASDPAPRSMSYLNPRSCITCRRRKVRCDKRHPCSNCVRAKIDCIFPAPGRAPRKSKKPADAELLARLKRLEGVVQNLGAQVDGEDDLQALLFPDAGDKDGQKGTGNGSPRQPRCIDLDPKKVLLGDVTQELGRLVIEDGRSRYVSNRFWASLGDEIEEMRDILDPPSSEDEDTISPDYSGPTNESSPGQEGFIFGFSSLAHSLRQYHPSPDQASLLMDTYKNNVAPLIPIFHVPTLEKIILEASNNIDSLNKNTEAMMFCVYYAAIASMSQAQCLFLLGEDRTACLAKYRFVVEQGMARANLMNTQSLTLIQGLVTFLICVRRQDDSRYVWAMIAIVLRIAQGLGIHRDGSMFGLNPFETEMRRRLWWHICILDFRAAEDHGCDPAIHEGFYDTRLPLNINEEDLSPDMTEPPEERVGCTVMTLGLIRCEAIVTARRISYTSLNAQCAEITTQLTTKEREHLVEELNKRLEERYVRHCDMTVPIFWACATVARLIVARLWLMIHQPMNGKQNDGAILAQDTRNRLFLTSIEILEFSYLLGTNENTAQWGWLFQTHLQWHAVAFLLAELCVRTPCPVIDRAWVALNSVYKEWETHGEKSKGMLWRSIRKLMIKATRVRELQLQQMADEYGSVGLSSVPTSSSEPMDFSLQLPTDGGASANSLPSAFLGIGSPKDLFSLAKSPSPATTSQSNDSQTHPTTQPSGPILNQIPLPASITTSAWLQQGAPNVLRSADAGPEVSNLFPSEQSQLSWEDWDQVVREFQMDMAQASQGNNGGLPIGGPIQDWFE</sequence>
<dbReference type="AlphaFoldDB" id="A0A2B7XN09"/>
<evidence type="ECO:0000313" key="12">
    <source>
        <dbReference type="EMBL" id="PGH10193.1"/>
    </source>
</evidence>
<dbReference type="PROSITE" id="PS50048">
    <property type="entry name" value="ZN2_CY6_FUNGAL_2"/>
    <property type="match status" value="1"/>
</dbReference>
<evidence type="ECO:0000256" key="1">
    <source>
        <dbReference type="ARBA" id="ARBA00004123"/>
    </source>
</evidence>
<feature type="compositionally biased region" description="Low complexity" evidence="10">
    <location>
        <begin position="677"/>
        <end position="686"/>
    </location>
</feature>
<protein>
    <recommendedName>
        <fullName evidence="2">C6 finger domain transcription factor nscR</fullName>
    </recommendedName>
    <alternativeName>
        <fullName evidence="8">Neosartiricin B biosynthesis protein R</fullName>
    </alternativeName>
</protein>
<keyword evidence="13" id="KW-1185">Reference proteome</keyword>
<keyword evidence="5" id="KW-0238">DNA-binding</keyword>
<feature type="domain" description="Zn(2)-C6 fungal-type" evidence="11">
    <location>
        <begin position="61"/>
        <end position="90"/>
    </location>
</feature>
<comment type="subcellular location">
    <subcellularLocation>
        <location evidence="1">Nucleus</location>
    </subcellularLocation>
</comment>
<feature type="region of interest" description="Disordered" evidence="10">
    <location>
        <begin position="1"/>
        <end position="24"/>
    </location>
</feature>
<dbReference type="SUPFAM" id="SSF57701">
    <property type="entry name" value="Zn2/Cys6 DNA-binding domain"/>
    <property type="match status" value="1"/>
</dbReference>
<evidence type="ECO:0000256" key="10">
    <source>
        <dbReference type="SAM" id="MobiDB-lite"/>
    </source>
</evidence>
<feature type="region of interest" description="Disordered" evidence="10">
    <location>
        <begin position="677"/>
        <end position="698"/>
    </location>
</feature>
<evidence type="ECO:0000313" key="13">
    <source>
        <dbReference type="Proteomes" id="UP000224634"/>
    </source>
</evidence>
<evidence type="ECO:0000256" key="6">
    <source>
        <dbReference type="ARBA" id="ARBA00023163"/>
    </source>
</evidence>
<evidence type="ECO:0000256" key="5">
    <source>
        <dbReference type="ARBA" id="ARBA00023125"/>
    </source>
</evidence>
<gene>
    <name evidence="12" type="ORF">AJ80_07552</name>
</gene>
<evidence type="ECO:0000256" key="4">
    <source>
        <dbReference type="ARBA" id="ARBA00023015"/>
    </source>
</evidence>
<dbReference type="EMBL" id="PDNA01000148">
    <property type="protein sequence ID" value="PGH10193.1"/>
    <property type="molecule type" value="Genomic_DNA"/>
</dbReference>
<keyword evidence="6" id="KW-0804">Transcription</keyword>
<dbReference type="CDD" id="cd12148">
    <property type="entry name" value="fungal_TF_MHR"/>
    <property type="match status" value="1"/>
</dbReference>
<organism evidence="12 13">
    <name type="scientific">Polytolypa hystricis (strain UAMH7299)</name>
    <dbReference type="NCBI Taxonomy" id="1447883"/>
    <lineage>
        <taxon>Eukaryota</taxon>
        <taxon>Fungi</taxon>
        <taxon>Dikarya</taxon>
        <taxon>Ascomycota</taxon>
        <taxon>Pezizomycotina</taxon>
        <taxon>Eurotiomycetes</taxon>
        <taxon>Eurotiomycetidae</taxon>
        <taxon>Onygenales</taxon>
        <taxon>Onygenales incertae sedis</taxon>
        <taxon>Polytolypa</taxon>
    </lineage>
</organism>
<dbReference type="Gene3D" id="4.10.240.10">
    <property type="entry name" value="Zn(2)-C6 fungal-type DNA-binding domain"/>
    <property type="match status" value="1"/>
</dbReference>
<dbReference type="InterPro" id="IPR036864">
    <property type="entry name" value="Zn2-C6_fun-type_DNA-bd_sf"/>
</dbReference>
<dbReference type="GO" id="GO:0008270">
    <property type="term" value="F:zinc ion binding"/>
    <property type="evidence" value="ECO:0007669"/>
    <property type="project" value="InterPro"/>
</dbReference>
<evidence type="ECO:0000256" key="3">
    <source>
        <dbReference type="ARBA" id="ARBA00022723"/>
    </source>
</evidence>
<dbReference type="Pfam" id="PF00172">
    <property type="entry name" value="Zn_clus"/>
    <property type="match status" value="1"/>
</dbReference>
<feature type="region of interest" description="Disordered" evidence="10">
    <location>
        <begin position="208"/>
        <end position="231"/>
    </location>
</feature>
<dbReference type="SMART" id="SM00906">
    <property type="entry name" value="Fungal_trans"/>
    <property type="match status" value="1"/>
</dbReference>
<dbReference type="Proteomes" id="UP000224634">
    <property type="component" value="Unassembled WGS sequence"/>
</dbReference>
<dbReference type="InterPro" id="IPR001138">
    <property type="entry name" value="Zn2Cys6_DnaBD"/>
</dbReference>
<dbReference type="InterPro" id="IPR007219">
    <property type="entry name" value="XnlR_reg_dom"/>
</dbReference>
<evidence type="ECO:0000256" key="8">
    <source>
        <dbReference type="ARBA" id="ARBA00031692"/>
    </source>
</evidence>
<dbReference type="CDD" id="cd00067">
    <property type="entry name" value="GAL4"/>
    <property type="match status" value="1"/>
</dbReference>
<dbReference type="GO" id="GO:0006351">
    <property type="term" value="P:DNA-templated transcription"/>
    <property type="evidence" value="ECO:0007669"/>
    <property type="project" value="InterPro"/>
</dbReference>
<feature type="compositionally biased region" description="Polar residues" evidence="10">
    <location>
        <begin position="727"/>
        <end position="746"/>
    </location>
</feature>
<reference evidence="12 13" key="1">
    <citation type="submission" date="2017-10" db="EMBL/GenBank/DDBJ databases">
        <title>Comparative genomics in systemic dimorphic fungi from Ajellomycetaceae.</title>
        <authorList>
            <person name="Munoz J.F."/>
            <person name="Mcewen J.G."/>
            <person name="Clay O.K."/>
            <person name="Cuomo C.A."/>
        </authorList>
    </citation>
    <scope>NUCLEOTIDE SEQUENCE [LARGE SCALE GENOMIC DNA]</scope>
    <source>
        <strain evidence="12 13">UAMH7299</strain>
    </source>
</reference>
<dbReference type="InterPro" id="IPR050613">
    <property type="entry name" value="Sec_Metabolite_Reg"/>
</dbReference>
<keyword evidence="7" id="KW-0539">Nucleus</keyword>
<dbReference type="GO" id="GO:0005634">
    <property type="term" value="C:nucleus"/>
    <property type="evidence" value="ECO:0007669"/>
    <property type="project" value="UniProtKB-SubCell"/>
</dbReference>
<feature type="region of interest" description="Disordered" evidence="10">
    <location>
        <begin position="721"/>
        <end position="752"/>
    </location>
</feature>
<comment type="function">
    <text evidence="9">Transcription factor that specifically regulates the neosartoricin B biosynthesis gene cluster.</text>
</comment>
<accession>A0A2B7XN09</accession>
<evidence type="ECO:0000256" key="7">
    <source>
        <dbReference type="ARBA" id="ARBA00023242"/>
    </source>
</evidence>
<dbReference type="STRING" id="1447883.A0A2B7XN09"/>
<dbReference type="PROSITE" id="PS00463">
    <property type="entry name" value="ZN2_CY6_FUNGAL_1"/>
    <property type="match status" value="1"/>
</dbReference>
<evidence type="ECO:0000256" key="9">
    <source>
        <dbReference type="ARBA" id="ARBA00045154"/>
    </source>
</evidence>
<dbReference type="Pfam" id="PF04082">
    <property type="entry name" value="Fungal_trans"/>
    <property type="match status" value="1"/>
</dbReference>
<keyword evidence="4" id="KW-0805">Transcription regulation</keyword>
<dbReference type="PANTHER" id="PTHR31001">
    <property type="entry name" value="UNCHARACTERIZED TRANSCRIPTIONAL REGULATORY PROTEIN"/>
    <property type="match status" value="1"/>
</dbReference>
<evidence type="ECO:0000256" key="2">
    <source>
        <dbReference type="ARBA" id="ARBA00018346"/>
    </source>
</evidence>
<dbReference type="PANTHER" id="PTHR31001:SF50">
    <property type="entry name" value="ZN(II)2CYS6 TRANSCRIPTION FACTOR (EUROFUNG)"/>
    <property type="match status" value="1"/>
</dbReference>
<name>A0A2B7XN09_POLH7</name>
<comment type="caution">
    <text evidence="12">The sequence shown here is derived from an EMBL/GenBank/DDBJ whole genome shotgun (WGS) entry which is preliminary data.</text>
</comment>
<dbReference type="SMART" id="SM00066">
    <property type="entry name" value="GAL4"/>
    <property type="match status" value="1"/>
</dbReference>
<evidence type="ECO:0000259" key="11">
    <source>
        <dbReference type="PROSITE" id="PS50048"/>
    </source>
</evidence>
<dbReference type="GO" id="GO:0003677">
    <property type="term" value="F:DNA binding"/>
    <property type="evidence" value="ECO:0007669"/>
    <property type="project" value="UniProtKB-KW"/>
</dbReference>
<feature type="region of interest" description="Disordered" evidence="10">
    <location>
        <begin position="136"/>
        <end position="161"/>
    </location>
</feature>
<proteinExistence type="predicted"/>
<keyword evidence="3" id="KW-0479">Metal-binding</keyword>
<feature type="region of interest" description="Disordered" evidence="10">
    <location>
        <begin position="812"/>
        <end position="831"/>
    </location>
</feature>
<dbReference type="OrthoDB" id="435881at2759"/>